<dbReference type="RefSeq" id="WP_023484308.1">
    <property type="nucleotide sequence ID" value="NZ_CP019651.1"/>
</dbReference>
<evidence type="ECO:0000313" key="4">
    <source>
        <dbReference type="EMBL" id="QHZ53138.1"/>
    </source>
</evidence>
<evidence type="ECO:0000256" key="2">
    <source>
        <dbReference type="HAMAP-Rule" id="MF_00669"/>
    </source>
</evidence>
<accession>A0A2L1TQA8</accession>
<name>A0A2L1TQA8_9BACL</name>
<evidence type="ECO:0000313" key="3">
    <source>
        <dbReference type="EMBL" id="AVF28002.1"/>
    </source>
</evidence>
<reference evidence="5" key="1">
    <citation type="submission" date="2017-02" db="EMBL/GenBank/DDBJ databases">
        <title>Delineation of Paenibacillus larvae strains originating from foulbrood outbreaks.</title>
        <authorList>
            <person name="Beims H."/>
            <person name="Bunk B."/>
            <person name="Sproeer C."/>
            <person name="Mohr K.I."/>
            <person name="Pradella S."/>
            <person name="Guenther G."/>
            <person name="Rohde M."/>
            <person name="von der Ohe W."/>
            <person name="Steinert M."/>
        </authorList>
    </citation>
    <scope>NUCLEOTIDE SEQUENCE [LARGE SCALE GENOMIC DNA]</scope>
    <source>
        <strain evidence="5">Eric_III</strain>
    </source>
</reference>
<proteinExistence type="evidence at transcript level"/>
<dbReference type="STRING" id="147375.BXP28_01980"/>
<keyword evidence="1 2" id="KW-0749">Sporulation</keyword>
<evidence type="ECO:0000256" key="1">
    <source>
        <dbReference type="ARBA" id="ARBA00022969"/>
    </source>
</evidence>
<comment type="similarity">
    <text evidence="2">Belongs to the SspI family.</text>
</comment>
<comment type="subcellular location">
    <subcellularLocation>
        <location evidence="2">Spore core</location>
    </subcellularLocation>
</comment>
<dbReference type="Proteomes" id="UP000239833">
    <property type="component" value="Chromosome"/>
</dbReference>
<dbReference type="Pfam" id="PF14098">
    <property type="entry name" value="SSPI"/>
    <property type="match status" value="1"/>
</dbReference>
<evidence type="ECO:0000313" key="6">
    <source>
        <dbReference type="Proteomes" id="UP000464330"/>
    </source>
</evidence>
<dbReference type="Proteomes" id="UP000464330">
    <property type="component" value="Chromosome"/>
</dbReference>
<dbReference type="GO" id="GO:0030436">
    <property type="term" value="P:asexual sporulation"/>
    <property type="evidence" value="ECO:0007669"/>
    <property type="project" value="UniProtKB-UniRule"/>
</dbReference>
<protein>
    <recommendedName>
        <fullName evidence="2">Small, acid-soluble spore protein I</fullName>
        <shortName evidence="2">SASP I</shortName>
    </recommendedName>
</protein>
<comment type="induction">
    <text evidence="2">Expressed only in the forespore compartment of sporulating cells.</text>
</comment>
<organism evidence="3 5">
    <name type="scientific">Paenibacillus larvae subsp. larvae</name>
    <dbReference type="NCBI Taxonomy" id="147375"/>
    <lineage>
        <taxon>Bacteria</taxon>
        <taxon>Bacillati</taxon>
        <taxon>Bacillota</taxon>
        <taxon>Bacilli</taxon>
        <taxon>Bacillales</taxon>
        <taxon>Paenibacillaceae</taxon>
        <taxon>Paenibacillus</taxon>
    </lineage>
</organism>
<dbReference type="AlphaFoldDB" id="A0A2L1TQA8"/>
<evidence type="ECO:0000313" key="5">
    <source>
        <dbReference type="Proteomes" id="UP000239833"/>
    </source>
</evidence>
<accession>A0A8B6WU69</accession>
<dbReference type="EMBL" id="CP019717">
    <property type="protein sequence ID" value="QHZ53138.1"/>
    <property type="molecule type" value="Genomic_DNA"/>
</dbReference>
<dbReference type="HAMAP" id="MF_00669">
    <property type="entry name" value="SspI"/>
    <property type="match status" value="1"/>
</dbReference>
<dbReference type="EMBL" id="CP019655">
    <property type="protein sequence ID" value="AVF28002.1"/>
    <property type="molecule type" value="Genomic_DNA"/>
</dbReference>
<dbReference type="GO" id="GO:0030435">
    <property type="term" value="P:sporulation resulting in formation of a cellular spore"/>
    <property type="evidence" value="ECO:0007669"/>
    <property type="project" value="UniProtKB-KW"/>
</dbReference>
<accession>A0A6C0QXX4</accession>
<sequence>MPIQLTLRQAIMQRMKGKSEEELKEVINDSIGGQEQVLPGLGVLFEVIWENGNPELHEQLVHTLEEHLK</sequence>
<reference evidence="3 6" key="2">
    <citation type="journal article" date="2020" name="Int. J. Med. Microbiol.">
        <title>Discovery of Paenibacillus larvae ERIC V: Phenotypic and genomic comparison to genotypes ERIC I-IV reveal different inventories of virulence factors which correlate with epidemiological prevalences of American Foulbrood.</title>
        <authorList>
            <person name="Beims H."/>
            <person name="Bunk B."/>
            <person name="Erler S."/>
            <person name="Mohr K.I."/>
            <person name="Sproer C."/>
            <person name="Pradella S."/>
            <person name="Gunther G."/>
            <person name="Rohde M."/>
            <person name="von der Ohe W."/>
            <person name="Steinert M."/>
        </authorList>
    </citation>
    <scope>NUCLEOTIDE SEQUENCE</scope>
    <source>
        <strain evidence="3">Eric_III</strain>
        <strain evidence="4">Eric_V</strain>
    </source>
</reference>
<dbReference type="NCBIfam" id="TIGR03092">
    <property type="entry name" value="SASP_sspI"/>
    <property type="match status" value="1"/>
</dbReference>
<dbReference type="GeneID" id="64220240"/>
<gene>
    <name evidence="2" type="primary">sspI</name>
    <name evidence="3" type="ORF">ERICIII_03898</name>
    <name evidence="4" type="ORF">ERICV_04051</name>
</gene>
<dbReference type="InterPro" id="IPR017525">
    <property type="entry name" value="SspI"/>
</dbReference>